<reference evidence="5" key="1">
    <citation type="submission" date="2023-03" db="EMBL/GenBank/DDBJ databases">
        <title>Actinoallomurus iriomotensis NBRC 103681.</title>
        <authorList>
            <person name="Ichikawa N."/>
            <person name="Sato H."/>
            <person name="Tonouchi N."/>
        </authorList>
    </citation>
    <scope>NUCLEOTIDE SEQUENCE</scope>
    <source>
        <strain evidence="5">NBRC 103681</strain>
    </source>
</reference>
<evidence type="ECO:0000256" key="2">
    <source>
        <dbReference type="ARBA" id="ARBA00022598"/>
    </source>
</evidence>
<keyword evidence="3" id="KW-0547">Nucleotide-binding</keyword>
<name>A0A9W6RL45_9ACTN</name>
<evidence type="ECO:0000313" key="5">
    <source>
        <dbReference type="EMBL" id="GLY77688.1"/>
    </source>
</evidence>
<gene>
    <name evidence="5" type="ORF">Airi01_059550</name>
</gene>
<proteinExistence type="inferred from homology"/>
<evidence type="ECO:0008006" key="7">
    <source>
        <dbReference type="Google" id="ProtNLM"/>
    </source>
</evidence>
<dbReference type="EMBL" id="BSTJ01000008">
    <property type="protein sequence ID" value="GLY77688.1"/>
    <property type="molecule type" value="Genomic_DNA"/>
</dbReference>
<sequence length="399" mass="41767">MTGEGDIAFFYDEWGRRGPGDRRDLDRAARLADVLGLPTIPVLTVVGSKGKGTAATYASAWLVAAGCRVVTVTSPGLRRDTDRIRLDGAAIAERDLAGLGRRLRDGARSLPPREAGYLSPSGLFTLAGLLHARDAGADVIVLEAGMGGASDEVSLVPPTVVAITEVFGEHLGVLGDTPAEIAADKAGVVARLTRAVVSLPQAPDVATAIEATVAARTGRRVDVVTDAPSATPGIQRPNALLGCAAARRLLEAIGRPAPDPARTAEVLASVRLPGRVSWHTVPGATLLVDSAVEANGAAAALAEAYRRWDRIDHVLVCLPDHKDLEGVLAALGGLPVTMVRMPDRESLRFTRTRDGLDIADLTPARLAAYGERIVVLGTVYFTGRVLDLVGADTTRLFDA</sequence>
<accession>A0A9W6RL45</accession>
<keyword evidence="2" id="KW-0436">Ligase</keyword>
<evidence type="ECO:0000313" key="6">
    <source>
        <dbReference type="Proteomes" id="UP001165135"/>
    </source>
</evidence>
<evidence type="ECO:0000256" key="3">
    <source>
        <dbReference type="ARBA" id="ARBA00022741"/>
    </source>
</evidence>
<dbReference type="PANTHER" id="PTHR11136">
    <property type="entry name" value="FOLYLPOLYGLUTAMATE SYNTHASE-RELATED"/>
    <property type="match status" value="1"/>
</dbReference>
<evidence type="ECO:0000256" key="1">
    <source>
        <dbReference type="ARBA" id="ARBA00008276"/>
    </source>
</evidence>
<dbReference type="Gene3D" id="3.40.1190.10">
    <property type="entry name" value="Mur-like, catalytic domain"/>
    <property type="match status" value="1"/>
</dbReference>
<protein>
    <recommendedName>
        <fullName evidence="7">Folylpolyglutamate synthase</fullName>
    </recommendedName>
</protein>
<organism evidence="5 6">
    <name type="scientific">Actinoallomurus iriomotensis</name>
    <dbReference type="NCBI Taxonomy" id="478107"/>
    <lineage>
        <taxon>Bacteria</taxon>
        <taxon>Bacillati</taxon>
        <taxon>Actinomycetota</taxon>
        <taxon>Actinomycetes</taxon>
        <taxon>Streptosporangiales</taxon>
        <taxon>Thermomonosporaceae</taxon>
        <taxon>Actinoallomurus</taxon>
    </lineage>
</organism>
<evidence type="ECO:0000256" key="4">
    <source>
        <dbReference type="ARBA" id="ARBA00022840"/>
    </source>
</evidence>
<keyword evidence="4" id="KW-0067">ATP-binding</keyword>
<dbReference type="InterPro" id="IPR036565">
    <property type="entry name" value="Mur-like_cat_sf"/>
</dbReference>
<dbReference type="PANTHER" id="PTHR11136:SF0">
    <property type="entry name" value="DIHYDROFOLATE SYNTHETASE-RELATED"/>
    <property type="match status" value="1"/>
</dbReference>
<dbReference type="GO" id="GO:0008841">
    <property type="term" value="F:dihydrofolate synthase activity"/>
    <property type="evidence" value="ECO:0007669"/>
    <property type="project" value="TreeGrafter"/>
</dbReference>
<comment type="similarity">
    <text evidence="1">Belongs to the folylpolyglutamate synthase family.</text>
</comment>
<dbReference type="SUPFAM" id="SSF53623">
    <property type="entry name" value="MurD-like peptide ligases, catalytic domain"/>
    <property type="match status" value="1"/>
</dbReference>
<comment type="caution">
    <text evidence="5">The sequence shown here is derived from an EMBL/GenBank/DDBJ whole genome shotgun (WGS) entry which is preliminary data.</text>
</comment>
<dbReference type="InterPro" id="IPR001645">
    <property type="entry name" value="Folylpolyglutamate_synth"/>
</dbReference>
<dbReference type="GO" id="GO:0005737">
    <property type="term" value="C:cytoplasm"/>
    <property type="evidence" value="ECO:0007669"/>
    <property type="project" value="TreeGrafter"/>
</dbReference>
<dbReference type="RefSeq" id="WP_285627613.1">
    <property type="nucleotide sequence ID" value="NZ_BSTJ01000008.1"/>
</dbReference>
<dbReference type="GO" id="GO:0005524">
    <property type="term" value="F:ATP binding"/>
    <property type="evidence" value="ECO:0007669"/>
    <property type="project" value="UniProtKB-KW"/>
</dbReference>
<dbReference type="AlphaFoldDB" id="A0A9W6RL45"/>
<dbReference type="GO" id="GO:0004326">
    <property type="term" value="F:tetrahydrofolylpolyglutamate synthase activity"/>
    <property type="evidence" value="ECO:0007669"/>
    <property type="project" value="InterPro"/>
</dbReference>
<dbReference type="Proteomes" id="UP001165135">
    <property type="component" value="Unassembled WGS sequence"/>
</dbReference>